<dbReference type="Pfam" id="PF12756">
    <property type="entry name" value="zf-C2H2_2"/>
    <property type="match status" value="1"/>
</dbReference>
<comment type="caution">
    <text evidence="10">The sequence shown here is derived from an EMBL/GenBank/DDBJ whole genome shotgun (WGS) entry which is preliminary data.</text>
</comment>
<dbReference type="PANTHER" id="PTHR13182">
    <property type="entry name" value="ZINC FINGER PROTEIN 622"/>
    <property type="match status" value="1"/>
</dbReference>
<dbReference type="Gene3D" id="3.30.160.60">
    <property type="entry name" value="Classic Zinc Finger"/>
    <property type="match status" value="1"/>
</dbReference>
<keyword evidence="5" id="KW-0677">Repeat</keyword>
<dbReference type="SMART" id="SM00451">
    <property type="entry name" value="ZnF_U1"/>
    <property type="match status" value="2"/>
</dbReference>
<accession>A0A8H7Q0N4</accession>
<evidence type="ECO:0000256" key="8">
    <source>
        <dbReference type="ARBA" id="ARBA00034126"/>
    </source>
</evidence>
<dbReference type="EMBL" id="JAEPQZ010000003">
    <property type="protein sequence ID" value="KAG2183738.1"/>
    <property type="molecule type" value="Genomic_DNA"/>
</dbReference>
<dbReference type="InterPro" id="IPR022755">
    <property type="entry name" value="Znf_C2H2_jaz"/>
</dbReference>
<dbReference type="GO" id="GO:0005737">
    <property type="term" value="C:cytoplasm"/>
    <property type="evidence" value="ECO:0007669"/>
    <property type="project" value="UniProtKB-SubCell"/>
</dbReference>
<dbReference type="InterPro" id="IPR036236">
    <property type="entry name" value="Znf_C2H2_sf"/>
</dbReference>
<sequence length="398" mass="45169">MSDTEDLQSGIFTCMACQVAFRSSDGQRNHYRSDWHRYNLKRKVADLPPITAAQFDQKLQTNQEKTKEKEAEQEAFTGECQPCKKSFGTQGSFNSHIQSKKHKEAVAKAASRPQKTVAEAKNNTKIEKSATPELVVDENMSESEVNELIDKRIAEAVRLDELDCLFCSHKATTFEDNMTHMTKAHSFFIPDIEYLADLSGLIKYLGEKISVGNTCLYCNGKGRAIKSLEAVRAHMLDKGHCKIAYESEEDAMEVVDFYDFSSSYPEGFDPENADADAELSQLASDIRLGEDEMELVLPSGNRIGHRSLQRYYKQSFKPDDNRDSVLINKLITQYTDDLGYESLRSSTGRHAQYMITDGRNGAPTKRDAFAEIRTREDFKFKVGMKANNQKHFRLQILQ</sequence>
<evidence type="ECO:0000256" key="5">
    <source>
        <dbReference type="ARBA" id="ARBA00022737"/>
    </source>
</evidence>
<dbReference type="InterPro" id="IPR041661">
    <property type="entry name" value="ZN622/Rei1/Reh1_Znf-C2H2"/>
</dbReference>
<keyword evidence="4" id="KW-0479">Metal-binding</keyword>
<evidence type="ECO:0000256" key="4">
    <source>
        <dbReference type="ARBA" id="ARBA00022723"/>
    </source>
</evidence>
<dbReference type="PROSITE" id="PS00028">
    <property type="entry name" value="ZINC_FINGER_C2H2_1"/>
    <property type="match status" value="2"/>
</dbReference>
<evidence type="ECO:0000256" key="3">
    <source>
        <dbReference type="ARBA" id="ARBA00022517"/>
    </source>
</evidence>
<evidence type="ECO:0000313" key="10">
    <source>
        <dbReference type="EMBL" id="KAG2183738.1"/>
    </source>
</evidence>
<evidence type="ECO:0000256" key="6">
    <source>
        <dbReference type="ARBA" id="ARBA00022771"/>
    </source>
</evidence>
<keyword evidence="6" id="KW-0863">Zinc-finger</keyword>
<dbReference type="SUPFAM" id="SSF57667">
    <property type="entry name" value="beta-beta-alpha zinc fingers"/>
    <property type="match status" value="3"/>
</dbReference>
<evidence type="ECO:0000313" key="11">
    <source>
        <dbReference type="Proteomes" id="UP000654370"/>
    </source>
</evidence>
<dbReference type="InterPro" id="IPR013087">
    <property type="entry name" value="Znf_C2H2_type"/>
</dbReference>
<keyword evidence="7" id="KW-0862">Zinc</keyword>
<evidence type="ECO:0000259" key="9">
    <source>
        <dbReference type="PROSITE" id="PS00028"/>
    </source>
</evidence>
<dbReference type="Proteomes" id="UP000654370">
    <property type="component" value="Unassembled WGS sequence"/>
</dbReference>
<evidence type="ECO:0000256" key="2">
    <source>
        <dbReference type="ARBA" id="ARBA00022490"/>
    </source>
</evidence>
<dbReference type="Pfam" id="PF12171">
    <property type="entry name" value="zf-C2H2_jaz"/>
    <property type="match status" value="1"/>
</dbReference>
<dbReference type="AlphaFoldDB" id="A0A8H7Q0N4"/>
<dbReference type="InterPro" id="IPR040025">
    <property type="entry name" value="Znf622/Rei1/Reh1"/>
</dbReference>
<dbReference type="SMART" id="SM00355">
    <property type="entry name" value="ZnF_C2H2"/>
    <property type="match status" value="4"/>
</dbReference>
<dbReference type="GO" id="GO:0008270">
    <property type="term" value="F:zinc ion binding"/>
    <property type="evidence" value="ECO:0007669"/>
    <property type="project" value="UniProtKB-KW"/>
</dbReference>
<organism evidence="10 11">
    <name type="scientific">Mortierella isabellina</name>
    <name type="common">Filamentous fungus</name>
    <name type="synonym">Umbelopsis isabellina</name>
    <dbReference type="NCBI Taxonomy" id="91625"/>
    <lineage>
        <taxon>Eukaryota</taxon>
        <taxon>Fungi</taxon>
        <taxon>Fungi incertae sedis</taxon>
        <taxon>Mucoromycota</taxon>
        <taxon>Mucoromycotina</taxon>
        <taxon>Umbelopsidomycetes</taxon>
        <taxon>Umbelopsidales</taxon>
        <taxon>Umbelopsidaceae</taxon>
        <taxon>Umbelopsis</taxon>
    </lineage>
</organism>
<name>A0A8H7Q0N4_MORIS</name>
<feature type="domain" description="C2H2-type" evidence="9">
    <location>
        <begin position="14"/>
        <end position="36"/>
    </location>
</feature>
<comment type="subcellular location">
    <subcellularLocation>
        <location evidence="1">Cytoplasm</location>
    </subcellularLocation>
</comment>
<protein>
    <recommendedName>
        <fullName evidence="9">C2H2-type domain-containing protein</fullName>
    </recommendedName>
</protein>
<gene>
    <name evidence="10" type="ORF">INT43_006749</name>
</gene>
<dbReference type="GO" id="GO:0003676">
    <property type="term" value="F:nucleic acid binding"/>
    <property type="evidence" value="ECO:0007669"/>
    <property type="project" value="InterPro"/>
</dbReference>
<dbReference type="GO" id="GO:0030687">
    <property type="term" value="C:preribosome, large subunit precursor"/>
    <property type="evidence" value="ECO:0007669"/>
    <property type="project" value="TreeGrafter"/>
</dbReference>
<evidence type="ECO:0000256" key="1">
    <source>
        <dbReference type="ARBA" id="ARBA00004496"/>
    </source>
</evidence>
<keyword evidence="11" id="KW-1185">Reference proteome</keyword>
<evidence type="ECO:0000256" key="7">
    <source>
        <dbReference type="ARBA" id="ARBA00022833"/>
    </source>
</evidence>
<keyword evidence="3" id="KW-0690">Ribosome biogenesis</keyword>
<dbReference type="OrthoDB" id="19329at2759"/>
<dbReference type="InterPro" id="IPR003604">
    <property type="entry name" value="Matrin/U1-like-C_Znf_C2H2"/>
</dbReference>
<keyword evidence="2" id="KW-0963">Cytoplasm</keyword>
<dbReference type="GO" id="GO:0042273">
    <property type="term" value="P:ribosomal large subunit biogenesis"/>
    <property type="evidence" value="ECO:0007669"/>
    <property type="project" value="TreeGrafter"/>
</dbReference>
<comment type="similarity">
    <text evidence="8">Belongs to the REI1 family.</text>
</comment>
<proteinExistence type="inferred from homology"/>
<dbReference type="PANTHER" id="PTHR13182:SF8">
    <property type="entry name" value="CYTOPLASMIC 60S SUBUNIT BIOGENESIS FACTOR ZNF622"/>
    <property type="match status" value="1"/>
</dbReference>
<reference evidence="10" key="1">
    <citation type="submission" date="2020-12" db="EMBL/GenBank/DDBJ databases">
        <title>Metabolic potential, ecology and presence of endohyphal bacteria is reflected in genomic diversity of Mucoromycotina.</title>
        <authorList>
            <person name="Muszewska A."/>
            <person name="Okrasinska A."/>
            <person name="Steczkiewicz K."/>
            <person name="Drgas O."/>
            <person name="Orlowska M."/>
            <person name="Perlinska-Lenart U."/>
            <person name="Aleksandrzak-Piekarczyk T."/>
            <person name="Szatraj K."/>
            <person name="Zielenkiewicz U."/>
            <person name="Pilsyk S."/>
            <person name="Malc E."/>
            <person name="Mieczkowski P."/>
            <person name="Kruszewska J.S."/>
            <person name="Biernat P."/>
            <person name="Pawlowska J."/>
        </authorList>
    </citation>
    <scope>NUCLEOTIDE SEQUENCE</scope>
    <source>
        <strain evidence="10">WA0000067209</strain>
    </source>
</reference>
<feature type="domain" description="C2H2-type" evidence="9">
    <location>
        <begin position="80"/>
        <end position="102"/>
    </location>
</feature>